<evidence type="ECO:0000313" key="2">
    <source>
        <dbReference type="Proteomes" id="UP000219331"/>
    </source>
</evidence>
<dbReference type="RefSeq" id="WP_141402639.1">
    <property type="nucleotide sequence ID" value="NZ_OBML01000013.1"/>
</dbReference>
<name>A0A285TP19_9HYPH</name>
<gene>
    <name evidence="1" type="ORF">SAMN05421512_113212</name>
</gene>
<dbReference type="OrthoDB" id="7866876at2"/>
<dbReference type="EMBL" id="OBML01000013">
    <property type="protein sequence ID" value="SOC24401.1"/>
    <property type="molecule type" value="Genomic_DNA"/>
</dbReference>
<dbReference type="Proteomes" id="UP000219331">
    <property type="component" value="Unassembled WGS sequence"/>
</dbReference>
<evidence type="ECO:0000313" key="1">
    <source>
        <dbReference type="EMBL" id="SOC24401.1"/>
    </source>
</evidence>
<sequence>MKAILKKVSASGRTYYHRGRAHQVELGGGGSALVAETGFLPGDAYRFASLAEAQAEADLLNDRGISDAKWTVEEERS</sequence>
<proteinExistence type="predicted"/>
<dbReference type="AlphaFoldDB" id="A0A285TP19"/>
<protein>
    <submittedName>
        <fullName evidence="1">Uncharacterized protein</fullName>
    </submittedName>
</protein>
<organism evidence="1 2">
    <name type="scientific">Stappia indica</name>
    <dbReference type="NCBI Taxonomy" id="538381"/>
    <lineage>
        <taxon>Bacteria</taxon>
        <taxon>Pseudomonadati</taxon>
        <taxon>Pseudomonadota</taxon>
        <taxon>Alphaproteobacteria</taxon>
        <taxon>Hyphomicrobiales</taxon>
        <taxon>Stappiaceae</taxon>
        <taxon>Stappia</taxon>
    </lineage>
</organism>
<reference evidence="1 2" key="1">
    <citation type="submission" date="2017-08" db="EMBL/GenBank/DDBJ databases">
        <authorList>
            <person name="de Groot N.N."/>
        </authorList>
    </citation>
    <scope>NUCLEOTIDE SEQUENCE [LARGE SCALE GENOMIC DNA]</scope>
    <source>
        <strain evidence="1 2">USBA 352</strain>
    </source>
</reference>
<keyword evidence="2" id="KW-1185">Reference proteome</keyword>
<accession>A0A285TP19</accession>